<gene>
    <name evidence="7" type="ORF">KEC57_04580</name>
</gene>
<evidence type="ECO:0000259" key="6">
    <source>
        <dbReference type="Pfam" id="PF02782"/>
    </source>
</evidence>
<dbReference type="RefSeq" id="WP_229383336.1">
    <property type="nucleotide sequence ID" value="NZ_JAGTTN010000001.1"/>
</dbReference>
<name>A0A9X1S302_9MICO</name>
<evidence type="ECO:0000259" key="5">
    <source>
        <dbReference type="Pfam" id="PF00370"/>
    </source>
</evidence>
<dbReference type="EMBL" id="JAGTTN010000001">
    <property type="protein sequence ID" value="MCC2031455.1"/>
    <property type="molecule type" value="Genomic_DNA"/>
</dbReference>
<dbReference type="InterPro" id="IPR043129">
    <property type="entry name" value="ATPase_NBD"/>
</dbReference>
<evidence type="ECO:0000256" key="4">
    <source>
        <dbReference type="ARBA" id="ARBA00022777"/>
    </source>
</evidence>
<dbReference type="SUPFAM" id="SSF53067">
    <property type="entry name" value="Actin-like ATPase domain"/>
    <property type="match status" value="2"/>
</dbReference>
<dbReference type="GO" id="GO:0016301">
    <property type="term" value="F:kinase activity"/>
    <property type="evidence" value="ECO:0007669"/>
    <property type="project" value="UniProtKB-KW"/>
</dbReference>
<feature type="domain" description="Carbohydrate kinase FGGY N-terminal" evidence="5">
    <location>
        <begin position="20"/>
        <end position="260"/>
    </location>
</feature>
<evidence type="ECO:0000256" key="1">
    <source>
        <dbReference type="ARBA" id="ARBA00009156"/>
    </source>
</evidence>
<evidence type="ECO:0000313" key="8">
    <source>
        <dbReference type="Proteomes" id="UP001139354"/>
    </source>
</evidence>
<dbReference type="InterPro" id="IPR018484">
    <property type="entry name" value="FGGY_N"/>
</dbReference>
<reference evidence="7" key="1">
    <citation type="submission" date="2021-04" db="EMBL/GenBank/DDBJ databases">
        <title>Microbacterium tenobrionis sp. nov. and Microbacterium allomyrinae sp. nov., isolated from larvae of Tenobrio molitor and Allomyrina dichotoma, respectively.</title>
        <authorList>
            <person name="Lee S.D."/>
        </authorList>
    </citation>
    <scope>NUCLEOTIDE SEQUENCE</scope>
    <source>
        <strain evidence="7">BWT-G7</strain>
    </source>
</reference>
<keyword evidence="4" id="KW-0418">Kinase</keyword>
<evidence type="ECO:0000313" key="7">
    <source>
        <dbReference type="EMBL" id="MCC2031455.1"/>
    </source>
</evidence>
<dbReference type="InterPro" id="IPR050406">
    <property type="entry name" value="FGGY_Carb_Kinase"/>
</dbReference>
<evidence type="ECO:0000256" key="2">
    <source>
        <dbReference type="ARBA" id="ARBA00022629"/>
    </source>
</evidence>
<accession>A0A9X1S302</accession>
<keyword evidence="2" id="KW-0119">Carbohydrate metabolism</keyword>
<dbReference type="Pfam" id="PF02782">
    <property type="entry name" value="FGGY_C"/>
    <property type="match status" value="1"/>
</dbReference>
<keyword evidence="2" id="KW-0859">Xylose metabolism</keyword>
<dbReference type="Proteomes" id="UP001139354">
    <property type="component" value="Unassembled WGS sequence"/>
</dbReference>
<dbReference type="Pfam" id="PF00370">
    <property type="entry name" value="FGGY_N"/>
    <property type="match status" value="1"/>
</dbReference>
<sequence>MSGIDPAALAQAILEGRTSLGIELGSTRIKACLVLADDPATVLAVGSHEWENRFQDRVWTYALDDVWAGVQAAYADLVADAQRRHGVPLPTVGAIGVSAMMHGYLGFDEAGALLVPFRTWRNTTTGRASEVLSALFGVNIPLRWSIAHLYQSVLDEEPHVADVRFLTTLAGYVHWRLTGRKVLGVGDASGMFPIDSATHDYNAPMLAKFDQLVAERAFGLKVSGLLPEVLVAGQPAGSLTAEGAALLDPSGALPAGIPFCPPEGDAGTGMVATCSVAPRTGNVSAGTSIFAMVVLERPLASVHHELDLVTTPAGDPVAMVHCNNGASELAAWVGMFSRFATVTGGDLTSDDVFEALFREALDGDPDAGGLLAYNHLAGEPIAGLAEGRPLFVRTPDSRFTLANVMRAQLYGVFGTLALGMRVLAREGVALDRMFAHGGMFRTAGVAQRFLAGALDAPVAVGGTASEGGAWGIAVLASYLTSAADADLDTYLRERVFQSADFRTVAPDPEDVPGFAAYLSRYHAGLAVERAAIQAL</sequence>
<feature type="domain" description="Carbohydrate kinase FGGY C-terminal" evidence="6">
    <location>
        <begin position="282"/>
        <end position="478"/>
    </location>
</feature>
<keyword evidence="3" id="KW-0808">Transferase</keyword>
<comment type="caution">
    <text evidence="7">The sequence shown here is derived from an EMBL/GenBank/DDBJ whole genome shotgun (WGS) entry which is preliminary data.</text>
</comment>
<evidence type="ECO:0000256" key="3">
    <source>
        <dbReference type="ARBA" id="ARBA00022679"/>
    </source>
</evidence>
<organism evidence="7 8">
    <name type="scientific">Microbacterium allomyrinae</name>
    <dbReference type="NCBI Taxonomy" id="2830666"/>
    <lineage>
        <taxon>Bacteria</taxon>
        <taxon>Bacillati</taxon>
        <taxon>Actinomycetota</taxon>
        <taxon>Actinomycetes</taxon>
        <taxon>Micrococcales</taxon>
        <taxon>Microbacteriaceae</taxon>
        <taxon>Microbacterium</taxon>
    </lineage>
</organism>
<protein>
    <submittedName>
        <fullName evidence="7">ATPase</fullName>
    </submittedName>
</protein>
<dbReference type="Gene3D" id="3.30.420.40">
    <property type="match status" value="2"/>
</dbReference>
<dbReference type="CDD" id="cd07809">
    <property type="entry name" value="ASKHA_NBD_FGGY_BaXK-like"/>
    <property type="match status" value="1"/>
</dbReference>
<proteinExistence type="inferred from homology"/>
<dbReference type="PANTHER" id="PTHR43095">
    <property type="entry name" value="SUGAR KINASE"/>
    <property type="match status" value="1"/>
</dbReference>
<dbReference type="AlphaFoldDB" id="A0A9X1S302"/>
<dbReference type="InterPro" id="IPR018485">
    <property type="entry name" value="FGGY_C"/>
</dbReference>
<comment type="similarity">
    <text evidence="1">Belongs to the FGGY kinase family.</text>
</comment>
<keyword evidence="8" id="KW-1185">Reference proteome</keyword>
<dbReference type="PANTHER" id="PTHR43095:SF5">
    <property type="entry name" value="XYLULOSE KINASE"/>
    <property type="match status" value="1"/>
</dbReference>
<dbReference type="GO" id="GO:0042732">
    <property type="term" value="P:D-xylose metabolic process"/>
    <property type="evidence" value="ECO:0007669"/>
    <property type="project" value="UniProtKB-KW"/>
</dbReference>